<feature type="transmembrane region" description="Helical" evidence="9">
    <location>
        <begin position="50"/>
        <end position="68"/>
    </location>
</feature>
<keyword evidence="7 9" id="KW-0472">Membrane</keyword>
<proteinExistence type="inferred from homology"/>
<evidence type="ECO:0000313" key="11">
    <source>
        <dbReference type="EMBL" id="SHM64384.1"/>
    </source>
</evidence>
<keyword evidence="4" id="KW-0997">Cell inner membrane</keyword>
<dbReference type="PANTHER" id="PTHR35011">
    <property type="entry name" value="2,3-DIKETO-L-GULONATE TRAP TRANSPORTER SMALL PERMEASE PROTEIN YIAM"/>
    <property type="match status" value="1"/>
</dbReference>
<evidence type="ECO:0000256" key="4">
    <source>
        <dbReference type="ARBA" id="ARBA00022519"/>
    </source>
</evidence>
<sequence>MKFLNIIDKIVLKIEEFILSGSIIVIAIMICANVISRQFFGPSVAFHSEVAKFAVVISTFMGISYAARKGRHISMSAIYDTVPWRVRKAMAIIIPLVTAFILFSLAYVSYDYVMGEYQRGTTTAYLNIPTYLMYMFIPLGFVMGGIQYVRNLIVNIFNKEVYIGTDALDYNDIKPEDRNAEDQMQV</sequence>
<feature type="transmembrane region" description="Helical" evidence="9">
    <location>
        <begin position="89"/>
        <end position="110"/>
    </location>
</feature>
<keyword evidence="2" id="KW-0813">Transport</keyword>
<dbReference type="InterPro" id="IPR055348">
    <property type="entry name" value="DctQ"/>
</dbReference>
<dbReference type="AlphaFoldDB" id="A0A1M7KGG0"/>
<evidence type="ECO:0000256" key="3">
    <source>
        <dbReference type="ARBA" id="ARBA00022475"/>
    </source>
</evidence>
<gene>
    <name evidence="11" type="ORF">SAMN05216179_0696</name>
</gene>
<dbReference type="InterPro" id="IPR007387">
    <property type="entry name" value="TRAP_DctQ"/>
</dbReference>
<organism evidence="11 12">
    <name type="scientific">Gracilibacillus kekensis</name>
    <dbReference type="NCBI Taxonomy" id="1027249"/>
    <lineage>
        <taxon>Bacteria</taxon>
        <taxon>Bacillati</taxon>
        <taxon>Bacillota</taxon>
        <taxon>Bacilli</taxon>
        <taxon>Bacillales</taxon>
        <taxon>Bacillaceae</taxon>
        <taxon>Gracilibacillus</taxon>
    </lineage>
</organism>
<evidence type="ECO:0000256" key="5">
    <source>
        <dbReference type="ARBA" id="ARBA00022692"/>
    </source>
</evidence>
<evidence type="ECO:0000313" key="12">
    <source>
        <dbReference type="Proteomes" id="UP000184184"/>
    </source>
</evidence>
<dbReference type="PANTHER" id="PTHR35011:SF2">
    <property type="entry name" value="2,3-DIKETO-L-GULONATE TRAP TRANSPORTER SMALL PERMEASE PROTEIN YIAM"/>
    <property type="match status" value="1"/>
</dbReference>
<dbReference type="OrthoDB" id="5465095at2"/>
<evidence type="ECO:0000256" key="9">
    <source>
        <dbReference type="SAM" id="Phobius"/>
    </source>
</evidence>
<keyword evidence="6 9" id="KW-1133">Transmembrane helix</keyword>
<comment type="similarity">
    <text evidence="8">Belongs to the TRAP transporter small permease family.</text>
</comment>
<name>A0A1M7KGG0_9BACI</name>
<keyword evidence="3" id="KW-1003">Cell membrane</keyword>
<evidence type="ECO:0000256" key="6">
    <source>
        <dbReference type="ARBA" id="ARBA00022989"/>
    </source>
</evidence>
<evidence type="ECO:0000256" key="7">
    <source>
        <dbReference type="ARBA" id="ARBA00023136"/>
    </source>
</evidence>
<keyword evidence="12" id="KW-1185">Reference proteome</keyword>
<dbReference type="EMBL" id="FRCZ01000001">
    <property type="protein sequence ID" value="SHM64384.1"/>
    <property type="molecule type" value="Genomic_DNA"/>
</dbReference>
<dbReference type="GO" id="GO:0005886">
    <property type="term" value="C:plasma membrane"/>
    <property type="evidence" value="ECO:0007669"/>
    <property type="project" value="UniProtKB-SubCell"/>
</dbReference>
<dbReference type="Proteomes" id="UP000184184">
    <property type="component" value="Unassembled WGS sequence"/>
</dbReference>
<keyword evidence="5 9" id="KW-0812">Transmembrane</keyword>
<evidence type="ECO:0000256" key="2">
    <source>
        <dbReference type="ARBA" id="ARBA00022448"/>
    </source>
</evidence>
<dbReference type="RefSeq" id="WP_073199671.1">
    <property type="nucleotide sequence ID" value="NZ_FRCZ01000001.1"/>
</dbReference>
<protein>
    <submittedName>
        <fullName evidence="11">TRAP-type C4-dicarboxylate transport system, small permease component</fullName>
    </submittedName>
</protein>
<feature type="transmembrane region" description="Helical" evidence="9">
    <location>
        <begin position="17"/>
        <end position="35"/>
    </location>
</feature>
<dbReference type="GO" id="GO:0022857">
    <property type="term" value="F:transmembrane transporter activity"/>
    <property type="evidence" value="ECO:0007669"/>
    <property type="project" value="TreeGrafter"/>
</dbReference>
<dbReference type="STRING" id="1027249.SAMN05216179_0696"/>
<evidence type="ECO:0000259" key="10">
    <source>
        <dbReference type="Pfam" id="PF04290"/>
    </source>
</evidence>
<feature type="transmembrane region" description="Helical" evidence="9">
    <location>
        <begin position="130"/>
        <end position="149"/>
    </location>
</feature>
<accession>A0A1M7KGG0</accession>
<feature type="domain" description="Tripartite ATP-independent periplasmic transporters DctQ component" evidence="10">
    <location>
        <begin position="26"/>
        <end position="154"/>
    </location>
</feature>
<evidence type="ECO:0000256" key="8">
    <source>
        <dbReference type="ARBA" id="ARBA00038436"/>
    </source>
</evidence>
<evidence type="ECO:0000256" key="1">
    <source>
        <dbReference type="ARBA" id="ARBA00004429"/>
    </source>
</evidence>
<dbReference type="GO" id="GO:0015740">
    <property type="term" value="P:C4-dicarboxylate transport"/>
    <property type="evidence" value="ECO:0007669"/>
    <property type="project" value="TreeGrafter"/>
</dbReference>
<reference evidence="11 12" key="1">
    <citation type="submission" date="2016-11" db="EMBL/GenBank/DDBJ databases">
        <authorList>
            <person name="Jaros S."/>
            <person name="Januszkiewicz K."/>
            <person name="Wedrychowicz H."/>
        </authorList>
    </citation>
    <scope>NUCLEOTIDE SEQUENCE [LARGE SCALE GENOMIC DNA]</scope>
    <source>
        <strain evidence="11 12">CGMCC 1.10681</strain>
    </source>
</reference>
<dbReference type="Pfam" id="PF04290">
    <property type="entry name" value="DctQ"/>
    <property type="match status" value="1"/>
</dbReference>
<comment type="subcellular location">
    <subcellularLocation>
        <location evidence="1">Cell inner membrane</location>
        <topology evidence="1">Multi-pass membrane protein</topology>
    </subcellularLocation>
</comment>